<accession>A0A1I4FZ67</accession>
<sequence>MNRENEDVPRWLQRREGRKAGRYDGNKVVRWIARRNLKGRDAEADATPTTAEWPRLGGFGGLRLVANNPAA</sequence>
<name>A0A1I4FZ67_9HYPH</name>
<dbReference type="RefSeq" id="WP_091947622.1">
    <property type="nucleotide sequence ID" value="NZ_FOSV01000011.1"/>
</dbReference>
<proteinExistence type="predicted"/>
<dbReference type="OrthoDB" id="7999326at2"/>
<evidence type="ECO:0000313" key="2">
    <source>
        <dbReference type="Proteomes" id="UP000198804"/>
    </source>
</evidence>
<organism evidence="1 2">
    <name type="scientific">Methylorubrum salsuginis</name>
    <dbReference type="NCBI Taxonomy" id="414703"/>
    <lineage>
        <taxon>Bacteria</taxon>
        <taxon>Pseudomonadati</taxon>
        <taxon>Pseudomonadota</taxon>
        <taxon>Alphaproteobacteria</taxon>
        <taxon>Hyphomicrobiales</taxon>
        <taxon>Methylobacteriaceae</taxon>
        <taxon>Methylorubrum</taxon>
    </lineage>
</organism>
<dbReference type="EMBL" id="FOSV01000011">
    <property type="protein sequence ID" value="SFL22789.1"/>
    <property type="molecule type" value="Genomic_DNA"/>
</dbReference>
<protein>
    <submittedName>
        <fullName evidence="1">Uncharacterized protein</fullName>
    </submittedName>
</protein>
<gene>
    <name evidence="1" type="ORF">SAMN04488125_1113</name>
</gene>
<reference evidence="2" key="1">
    <citation type="submission" date="2016-10" db="EMBL/GenBank/DDBJ databases">
        <authorList>
            <person name="Varghese N."/>
            <person name="Submissions S."/>
        </authorList>
    </citation>
    <scope>NUCLEOTIDE SEQUENCE [LARGE SCALE GENOMIC DNA]</scope>
    <source>
        <strain evidence="2">CGMCC 1.6474</strain>
    </source>
</reference>
<dbReference type="Proteomes" id="UP000198804">
    <property type="component" value="Unassembled WGS sequence"/>
</dbReference>
<evidence type="ECO:0000313" key="1">
    <source>
        <dbReference type="EMBL" id="SFL22789.1"/>
    </source>
</evidence>
<dbReference type="AlphaFoldDB" id="A0A1I4FZ67"/>
<keyword evidence="2" id="KW-1185">Reference proteome</keyword>